<gene>
    <name evidence="2" type="ORF">OE104_07865</name>
</gene>
<reference evidence="2" key="1">
    <citation type="submission" date="2022-09" db="EMBL/GenBank/DDBJ databases">
        <title>Complete Genomes of Fervidibacillus albus and Fervidibacillus halotolerans isolated from tidal flat sediments.</title>
        <authorList>
            <person name="Kwon K.K."/>
            <person name="Yang S.-H."/>
            <person name="Park M.J."/>
            <person name="Oh H.-M."/>
        </authorList>
    </citation>
    <scope>NUCLEOTIDE SEQUENCE</scope>
    <source>
        <strain evidence="2">MEBiC13591</strain>
    </source>
</reference>
<keyword evidence="1" id="KW-0472">Membrane</keyword>
<sequence>MKILQTLLVVVAALFLIKLMLKLLFGIISVIVNLVIVVGVIYFIWKIFS</sequence>
<dbReference type="KEGG" id="faf:OE104_07865"/>
<evidence type="ECO:0000313" key="2">
    <source>
        <dbReference type="EMBL" id="WAA08563.1"/>
    </source>
</evidence>
<keyword evidence="1" id="KW-0812">Transmembrane</keyword>
<accession>A0A9E8LS43</accession>
<organism evidence="2 3">
    <name type="scientific">Fervidibacillus albus</name>
    <dbReference type="NCBI Taxonomy" id="2980026"/>
    <lineage>
        <taxon>Bacteria</taxon>
        <taxon>Bacillati</taxon>
        <taxon>Bacillota</taxon>
        <taxon>Bacilli</taxon>
        <taxon>Bacillales</taxon>
        <taxon>Bacillaceae</taxon>
        <taxon>Fervidibacillus</taxon>
    </lineage>
</organism>
<evidence type="ECO:0000256" key="1">
    <source>
        <dbReference type="SAM" id="Phobius"/>
    </source>
</evidence>
<dbReference type="EMBL" id="CP106878">
    <property type="protein sequence ID" value="WAA08563.1"/>
    <property type="molecule type" value="Genomic_DNA"/>
</dbReference>
<dbReference type="AlphaFoldDB" id="A0A9E8LS43"/>
<dbReference type="Proteomes" id="UP001164718">
    <property type="component" value="Chromosome"/>
</dbReference>
<keyword evidence="3" id="KW-1185">Reference proteome</keyword>
<protein>
    <submittedName>
        <fullName evidence="2">Uncharacterized protein</fullName>
    </submittedName>
</protein>
<name>A0A9E8LS43_9BACI</name>
<feature type="transmembrane region" description="Helical" evidence="1">
    <location>
        <begin position="23"/>
        <end position="45"/>
    </location>
</feature>
<evidence type="ECO:0000313" key="3">
    <source>
        <dbReference type="Proteomes" id="UP001164718"/>
    </source>
</evidence>
<keyword evidence="1" id="KW-1133">Transmembrane helix</keyword>
<dbReference type="RefSeq" id="WP_275416341.1">
    <property type="nucleotide sequence ID" value="NZ_CP106878.1"/>
</dbReference>
<proteinExistence type="predicted"/>